<dbReference type="InterPro" id="IPR021489">
    <property type="entry name" value="DUF3143"/>
</dbReference>
<dbReference type="PANTHER" id="PTHR35765:SF2">
    <property type="entry name" value="OS05G0569200 PROTEIN"/>
    <property type="match status" value="1"/>
</dbReference>
<evidence type="ECO:0000313" key="1">
    <source>
        <dbReference type="EMBL" id="QDZ40821.1"/>
    </source>
</evidence>
<protein>
    <submittedName>
        <fullName evidence="1">DUF3143 domain-containing protein</fullName>
    </submittedName>
</protein>
<dbReference type="EMBL" id="CP042326">
    <property type="protein sequence ID" value="QDZ40821.1"/>
    <property type="molecule type" value="Genomic_DNA"/>
</dbReference>
<dbReference type="RefSeq" id="WP_146296661.1">
    <property type="nucleotide sequence ID" value="NZ_CP042326.1"/>
</dbReference>
<dbReference type="Proteomes" id="UP000318453">
    <property type="component" value="Chromosome"/>
</dbReference>
<dbReference type="OrthoDB" id="487334at2"/>
<organism evidence="1 2">
    <name type="scientific">Euhalothece natronophila Z-M001</name>
    <dbReference type="NCBI Taxonomy" id="522448"/>
    <lineage>
        <taxon>Bacteria</taxon>
        <taxon>Bacillati</taxon>
        <taxon>Cyanobacteriota</taxon>
        <taxon>Cyanophyceae</taxon>
        <taxon>Oscillatoriophycideae</taxon>
        <taxon>Chroococcales</taxon>
        <taxon>Halothecacae</taxon>
        <taxon>Halothece cluster</taxon>
        <taxon>Euhalothece</taxon>
    </lineage>
</organism>
<evidence type="ECO:0000313" key="2">
    <source>
        <dbReference type="Proteomes" id="UP000318453"/>
    </source>
</evidence>
<gene>
    <name evidence="1" type="ORF">FRE64_13240</name>
</gene>
<proteinExistence type="predicted"/>
<reference evidence="1" key="1">
    <citation type="submission" date="2019-08" db="EMBL/GenBank/DDBJ databases">
        <title>Carotenoids and Carotenoid Binding Proteins in the Halophilic Cyanobacterium Euhalothece sp. ZM00.</title>
        <authorList>
            <person name="Cho S.M."/>
            <person name="Song J.Y."/>
            <person name="Park Y.-I."/>
        </authorList>
    </citation>
    <scope>NUCLEOTIDE SEQUENCE [LARGE SCALE GENOMIC DNA]</scope>
    <source>
        <strain evidence="1">Z-M001</strain>
    </source>
</reference>
<dbReference type="AlphaFoldDB" id="A0A5B8NQJ6"/>
<sequence length="90" mass="10086">MSLPEADTPLYNHPLPSIEEWLQNLGCKQNSEQLHCWFIETANWKAEITLEVEELTVSYLNAGEGNSNLSRSFPYSLSRGDIEAAVFSGP</sequence>
<keyword evidence="2" id="KW-1185">Reference proteome</keyword>
<dbReference type="Pfam" id="PF11341">
    <property type="entry name" value="DUF3143"/>
    <property type="match status" value="1"/>
</dbReference>
<name>A0A5B8NQJ6_9CHRO</name>
<dbReference type="PANTHER" id="PTHR35765">
    <property type="entry name" value="OS05G0569200 PROTEIN"/>
    <property type="match status" value="1"/>
</dbReference>
<accession>A0A5B8NQJ6</accession>
<dbReference type="KEGG" id="enn:FRE64_13240"/>